<keyword evidence="2" id="KW-0732">Signal</keyword>
<feature type="region of interest" description="Disordered" evidence="1">
    <location>
        <begin position="21"/>
        <end position="54"/>
    </location>
</feature>
<dbReference type="RefSeq" id="WP_206560384.1">
    <property type="nucleotide sequence ID" value="NZ_JAFKCZ010000006.1"/>
</dbReference>
<comment type="caution">
    <text evidence="3">The sequence shown here is derived from an EMBL/GenBank/DDBJ whole genome shotgun (WGS) entry which is preliminary data.</text>
</comment>
<organism evidence="3 4">
    <name type="scientific">Parahaliea mediterranea</name>
    <dbReference type="NCBI Taxonomy" id="651086"/>
    <lineage>
        <taxon>Bacteria</taxon>
        <taxon>Pseudomonadati</taxon>
        <taxon>Pseudomonadota</taxon>
        <taxon>Gammaproteobacteria</taxon>
        <taxon>Cellvibrionales</taxon>
        <taxon>Halieaceae</taxon>
        <taxon>Parahaliea</taxon>
    </lineage>
</organism>
<sequence>MDIKQLVSALLMAGLLSACGSGSSSGSGSDSPPVDKPVHPPPELSGDEPLPPANGDLLDIAIAPPAADVRVGFELAEAYQSQVTDLAVNGDGLWCHVQRLTGQDGPRLHTTRDWQPGWAQSLRCHVDAQEVFSYRPDPGAVIVDMAMQDSSRVLLLEAIPSDFTGGSPVDGNWFELRLTQLDGAGNALQRRWLEDVPAANELFYYSYEPNSDEPTRTVAEDLSHNGRPQLSVNQLARLQVHEGVPFLLAHTYGVKVYRFHDDLTVAWDRQVMPAYRWLWSGELTNTSRMAIRDDGAVAVAFELFDDDVAIYSAHFEQPLEDVNEGSDVGVAVIAGNGAPLGIFMAGLRGHSESLEGMFWRSGDLLLTGSTRYEKAGAAGGTTEWDSYLAWIDGDSGETTHSQLYHVHDEDMVRDAVLTDGGRLLLAGESGYRQADTHSQVSYGYGVIYEVTDTGEVLPLMKLDTPRNSTVNGIQVVGDTLYYRYDFDGFITHTCDQDQSLCWIKSGVSNMALDELGR</sequence>
<feature type="chain" id="PRO_5036699217" description="Lipoprotein" evidence="2">
    <location>
        <begin position="21"/>
        <end position="517"/>
    </location>
</feature>
<evidence type="ECO:0000313" key="3">
    <source>
        <dbReference type="EMBL" id="MBN7796946.1"/>
    </source>
</evidence>
<name>A0A939DFI6_9GAMM</name>
<evidence type="ECO:0000313" key="4">
    <source>
        <dbReference type="Proteomes" id="UP000664303"/>
    </source>
</evidence>
<evidence type="ECO:0000256" key="2">
    <source>
        <dbReference type="SAM" id="SignalP"/>
    </source>
</evidence>
<evidence type="ECO:0000256" key="1">
    <source>
        <dbReference type="SAM" id="MobiDB-lite"/>
    </source>
</evidence>
<keyword evidence="4" id="KW-1185">Reference proteome</keyword>
<gene>
    <name evidence="3" type="ORF">JYP50_10105</name>
</gene>
<dbReference type="PROSITE" id="PS51257">
    <property type="entry name" value="PROKAR_LIPOPROTEIN"/>
    <property type="match status" value="1"/>
</dbReference>
<feature type="signal peptide" evidence="2">
    <location>
        <begin position="1"/>
        <end position="20"/>
    </location>
</feature>
<dbReference type="Proteomes" id="UP000664303">
    <property type="component" value="Unassembled WGS sequence"/>
</dbReference>
<protein>
    <recommendedName>
        <fullName evidence="5">Lipoprotein</fullName>
    </recommendedName>
</protein>
<proteinExistence type="predicted"/>
<accession>A0A939DFI6</accession>
<dbReference type="AlphaFoldDB" id="A0A939DFI6"/>
<dbReference type="EMBL" id="JAFKCZ010000006">
    <property type="protein sequence ID" value="MBN7796946.1"/>
    <property type="molecule type" value="Genomic_DNA"/>
</dbReference>
<reference evidence="3" key="1">
    <citation type="submission" date="2021-02" db="EMBL/GenBank/DDBJ databases">
        <title>PHA producing bacteria isolated from coastal sediment in Guangdong, Shenzhen.</title>
        <authorList>
            <person name="Zheng W."/>
            <person name="Yu S."/>
            <person name="Huang Y."/>
        </authorList>
    </citation>
    <scope>NUCLEOTIDE SEQUENCE</scope>
    <source>
        <strain evidence="3">TN14-10</strain>
    </source>
</reference>
<evidence type="ECO:0008006" key="5">
    <source>
        <dbReference type="Google" id="ProtNLM"/>
    </source>
</evidence>
<feature type="compositionally biased region" description="Low complexity" evidence="1">
    <location>
        <begin position="21"/>
        <end position="32"/>
    </location>
</feature>